<dbReference type="PROSITE" id="PS51257">
    <property type="entry name" value="PROKAR_LIPOPROTEIN"/>
    <property type="match status" value="1"/>
</dbReference>
<evidence type="ECO:0008006" key="3">
    <source>
        <dbReference type="Google" id="ProtNLM"/>
    </source>
</evidence>
<protein>
    <recommendedName>
        <fullName evidence="3">Lipoprotein</fullName>
    </recommendedName>
</protein>
<gene>
    <name evidence="1" type="ORF">NCTC10801_02670</name>
</gene>
<evidence type="ECO:0000313" key="2">
    <source>
        <dbReference type="Proteomes" id="UP000254649"/>
    </source>
</evidence>
<reference evidence="1 2" key="1">
    <citation type="submission" date="2018-06" db="EMBL/GenBank/DDBJ databases">
        <authorList>
            <consortium name="Pathogen Informatics"/>
            <person name="Doyle S."/>
        </authorList>
    </citation>
    <scope>NUCLEOTIDE SEQUENCE [LARGE SCALE GENOMIC DNA]</scope>
    <source>
        <strain evidence="1 2">NCTC10801</strain>
    </source>
</reference>
<accession>A0A380U4K0</accession>
<sequence length="128" mass="14757">MMKVYSLISILFIVGCIYDSEGECFRPLIETVASQCKGYQKKSYPFVARYQKMATLGKTDSAQRWKDIVSCGGQYGDWQLIYFPKNYKVNGKFYKSISQCMSEKGYVYFHPAQCESKTSNINKNKCNL</sequence>
<dbReference type="Proteomes" id="UP000254649">
    <property type="component" value="Unassembled WGS sequence"/>
</dbReference>
<proteinExistence type="predicted"/>
<name>A0A380U4K0_9PAST</name>
<dbReference type="AlphaFoldDB" id="A0A380U4K0"/>
<evidence type="ECO:0000313" key="1">
    <source>
        <dbReference type="EMBL" id="SUT96241.1"/>
    </source>
</evidence>
<dbReference type="EMBL" id="UFRQ01000003">
    <property type="protein sequence ID" value="SUT96241.1"/>
    <property type="molecule type" value="Genomic_DNA"/>
</dbReference>
<dbReference type="Gene3D" id="1.10.10.60">
    <property type="entry name" value="Homeodomain-like"/>
    <property type="match status" value="1"/>
</dbReference>
<keyword evidence="2" id="KW-1185">Reference proteome</keyword>
<organism evidence="1 2">
    <name type="scientific">[Actinobacillus] rossii</name>
    <dbReference type="NCBI Taxonomy" id="123820"/>
    <lineage>
        <taxon>Bacteria</taxon>
        <taxon>Pseudomonadati</taxon>
        <taxon>Pseudomonadota</taxon>
        <taxon>Gammaproteobacteria</taxon>
        <taxon>Pasteurellales</taxon>
        <taxon>Pasteurellaceae</taxon>
    </lineage>
</organism>